<accession>A0A7J0DX78</accession>
<feature type="compositionally biased region" description="Low complexity" evidence="1">
    <location>
        <begin position="184"/>
        <end position="195"/>
    </location>
</feature>
<feature type="region of interest" description="Disordered" evidence="1">
    <location>
        <begin position="175"/>
        <end position="216"/>
    </location>
</feature>
<dbReference type="Proteomes" id="UP000585474">
    <property type="component" value="Unassembled WGS sequence"/>
</dbReference>
<proteinExistence type="predicted"/>
<sequence length="216" mass="23762">MKFMKLGSKPDVFQAEGNSVRYVSSELSTDVIITVGEVKFYLHKKSLAIQILLSPVSFLLSQSVPEMARPIHDGLYRAIDIYLKVRAAAGAQGLNNHPREDSNSLTNTEEDWEKTLPDEGKSLRKHMSQLKVTVGNVPKQGKLTKKGSKNRESGVQMLRSKSRRIFDKLWVVSKGHGNAESRSSETSGSSPSPTSMIPGEPKSSGLSLRNGRHSIS</sequence>
<dbReference type="OrthoDB" id="1741189at2759"/>
<evidence type="ECO:0000313" key="4">
    <source>
        <dbReference type="Proteomes" id="UP000585474"/>
    </source>
</evidence>
<dbReference type="AlphaFoldDB" id="A0A7J0DX78"/>
<organism evidence="3 4">
    <name type="scientific">Actinidia rufa</name>
    <dbReference type="NCBI Taxonomy" id="165716"/>
    <lineage>
        <taxon>Eukaryota</taxon>
        <taxon>Viridiplantae</taxon>
        <taxon>Streptophyta</taxon>
        <taxon>Embryophyta</taxon>
        <taxon>Tracheophyta</taxon>
        <taxon>Spermatophyta</taxon>
        <taxon>Magnoliopsida</taxon>
        <taxon>eudicotyledons</taxon>
        <taxon>Gunneridae</taxon>
        <taxon>Pentapetalae</taxon>
        <taxon>asterids</taxon>
        <taxon>Ericales</taxon>
        <taxon>Actinidiaceae</taxon>
        <taxon>Actinidia</taxon>
    </lineage>
</organism>
<evidence type="ECO:0000256" key="1">
    <source>
        <dbReference type="SAM" id="MobiDB-lite"/>
    </source>
</evidence>
<evidence type="ECO:0000313" key="3">
    <source>
        <dbReference type="EMBL" id="GFS44685.1"/>
    </source>
</evidence>
<dbReference type="Pfam" id="PF03000">
    <property type="entry name" value="NPH3"/>
    <property type="match status" value="1"/>
</dbReference>
<dbReference type="InterPro" id="IPR027356">
    <property type="entry name" value="NPH3_dom"/>
</dbReference>
<dbReference type="GO" id="GO:0016567">
    <property type="term" value="P:protein ubiquitination"/>
    <property type="evidence" value="ECO:0007669"/>
    <property type="project" value="UniProtKB-UniPathway"/>
</dbReference>
<comment type="caution">
    <text evidence="3">The sequence shown here is derived from an EMBL/GenBank/DDBJ whole genome shotgun (WGS) entry which is preliminary data.</text>
</comment>
<keyword evidence="4" id="KW-1185">Reference proteome</keyword>
<name>A0A7J0DX78_9ERIC</name>
<dbReference type="UniPathway" id="UPA00143"/>
<reference evidence="4" key="1">
    <citation type="submission" date="2019-07" db="EMBL/GenBank/DDBJ databases">
        <title>De Novo Assembly of kiwifruit Actinidia rufa.</title>
        <authorList>
            <person name="Sugita-Konishi S."/>
            <person name="Sato K."/>
            <person name="Mori E."/>
            <person name="Abe Y."/>
            <person name="Kisaki G."/>
            <person name="Hamano K."/>
            <person name="Suezawa K."/>
            <person name="Otani M."/>
            <person name="Fukuda T."/>
            <person name="Manabe T."/>
            <person name="Gomi K."/>
            <person name="Tabuchi M."/>
            <person name="Akimitsu K."/>
            <person name="Kataoka I."/>
        </authorList>
    </citation>
    <scope>NUCLEOTIDE SEQUENCE [LARGE SCALE GENOMIC DNA]</scope>
    <source>
        <strain evidence="4">cv. Fuchu</strain>
    </source>
</reference>
<feature type="region of interest" description="Disordered" evidence="1">
    <location>
        <begin position="134"/>
        <end position="158"/>
    </location>
</feature>
<gene>
    <name evidence="3" type="ORF">Acr_00g0091580</name>
</gene>
<dbReference type="EMBL" id="BJWL01000440">
    <property type="protein sequence ID" value="GFS44685.1"/>
    <property type="molecule type" value="Genomic_DNA"/>
</dbReference>
<evidence type="ECO:0000259" key="2">
    <source>
        <dbReference type="Pfam" id="PF03000"/>
    </source>
</evidence>
<feature type="domain" description="NPH3" evidence="2">
    <location>
        <begin position="53"/>
        <end position="85"/>
    </location>
</feature>
<protein>
    <submittedName>
        <fullName evidence="3">Phototropic-responsive NPH3 family protein</fullName>
    </submittedName>
</protein>
<feature type="region of interest" description="Disordered" evidence="1">
    <location>
        <begin position="93"/>
        <end position="113"/>
    </location>
</feature>